<dbReference type="InterPro" id="IPR002110">
    <property type="entry name" value="Ankyrin_rpt"/>
</dbReference>
<proteinExistence type="predicted"/>
<evidence type="ECO:0000256" key="2">
    <source>
        <dbReference type="ARBA" id="ARBA00023043"/>
    </source>
</evidence>
<evidence type="ECO:0000256" key="1">
    <source>
        <dbReference type="ARBA" id="ARBA00022737"/>
    </source>
</evidence>
<name>A0AAD9J6X4_9ANNE</name>
<organism evidence="5 6">
    <name type="scientific">Paralvinella palmiformis</name>
    <dbReference type="NCBI Taxonomy" id="53620"/>
    <lineage>
        <taxon>Eukaryota</taxon>
        <taxon>Metazoa</taxon>
        <taxon>Spiralia</taxon>
        <taxon>Lophotrochozoa</taxon>
        <taxon>Annelida</taxon>
        <taxon>Polychaeta</taxon>
        <taxon>Sedentaria</taxon>
        <taxon>Canalipalpata</taxon>
        <taxon>Terebellida</taxon>
        <taxon>Terebelliformia</taxon>
        <taxon>Alvinellidae</taxon>
        <taxon>Paralvinella</taxon>
    </lineage>
</organism>
<dbReference type="PANTHER" id="PTHR24126">
    <property type="entry name" value="ANKYRIN REPEAT, PH AND SEC7 DOMAIN CONTAINING PROTEIN SECG-RELATED"/>
    <property type="match status" value="1"/>
</dbReference>
<feature type="repeat" description="ANK" evidence="3">
    <location>
        <begin position="234"/>
        <end position="266"/>
    </location>
</feature>
<dbReference type="Gene3D" id="1.25.40.20">
    <property type="entry name" value="Ankyrin repeat-containing domain"/>
    <property type="match status" value="2"/>
</dbReference>
<dbReference type="SMART" id="SM00969">
    <property type="entry name" value="SOCS_box"/>
    <property type="match status" value="1"/>
</dbReference>
<dbReference type="PROSITE" id="PS50297">
    <property type="entry name" value="ANK_REP_REGION"/>
    <property type="match status" value="2"/>
</dbReference>
<sequence length="480" mass="53961">MIATKVARYRSSILQSIVTYFRTLPASIPLPPATPQHWRRGVFMGHHNRLGQYTQIYTFADTRLIQKFVNAIKDEDIKTIRKIIKKGVDVNIDLRFEGGMEKMTALHFAARQGLVFATREILMSKCDLNKATPFDLVTPLHLACQVSDKEAASAIVRDLLMHGANPNLMDHSGRTPLYIAVQLGKLEIARILLRYGSDSSIICQTDEYPDAIHHMSKHLDLMDAERQEMYDPYQGNSPLIQACREHHYDIAKEILKSNCDINYSNSAGNTALHVTAKSESRSTYLDQKMSRFPLTGHPNIIELLLDAGCDMNLMNLQGDTPVKRAIDGIREIFSWSFPIEDKIEHAMIFCDIVSRLVLAGCNLDLRYHDKSVLSVLLLAAPSIKQADSKALMVRYAMTVVHLLAAGADLEAHQLPLLNSFCAISGCLKDALLDAGEKPSPLKHICKVTIRHYMRVPVQKNIRQLCLPRSLKDYVCLKTSI</sequence>
<accession>A0AAD9J6X4</accession>
<feature type="repeat" description="ANK" evidence="3">
    <location>
        <begin position="135"/>
        <end position="171"/>
    </location>
</feature>
<reference evidence="5" key="1">
    <citation type="journal article" date="2023" name="Mol. Biol. Evol.">
        <title>Third-Generation Sequencing Reveals the Adaptive Role of the Epigenome in Three Deep-Sea Polychaetes.</title>
        <authorList>
            <person name="Perez M."/>
            <person name="Aroh O."/>
            <person name="Sun Y."/>
            <person name="Lan Y."/>
            <person name="Juniper S.K."/>
            <person name="Young C.R."/>
            <person name="Angers B."/>
            <person name="Qian P.Y."/>
        </authorList>
    </citation>
    <scope>NUCLEOTIDE SEQUENCE</scope>
    <source>
        <strain evidence="5">P08H-3</strain>
    </source>
</reference>
<dbReference type="InterPro" id="IPR001496">
    <property type="entry name" value="SOCS_box"/>
</dbReference>
<dbReference type="Proteomes" id="UP001208570">
    <property type="component" value="Unassembled WGS sequence"/>
</dbReference>
<comment type="caution">
    <text evidence="5">The sequence shown here is derived from an EMBL/GenBank/DDBJ whole genome shotgun (WGS) entry which is preliminary data.</text>
</comment>
<gene>
    <name evidence="5" type="ORF">LSH36_537g02063</name>
</gene>
<dbReference type="SMART" id="SM00248">
    <property type="entry name" value="ANK"/>
    <property type="match status" value="5"/>
</dbReference>
<evidence type="ECO:0000313" key="6">
    <source>
        <dbReference type="Proteomes" id="UP001208570"/>
    </source>
</evidence>
<dbReference type="PROSITE" id="PS50088">
    <property type="entry name" value="ANK_REPEAT"/>
    <property type="match status" value="3"/>
</dbReference>
<keyword evidence="1" id="KW-0677">Repeat</keyword>
<dbReference type="GO" id="GO:0035556">
    <property type="term" value="P:intracellular signal transduction"/>
    <property type="evidence" value="ECO:0007669"/>
    <property type="project" value="InterPro"/>
</dbReference>
<dbReference type="SUPFAM" id="SSF48403">
    <property type="entry name" value="Ankyrin repeat"/>
    <property type="match status" value="1"/>
</dbReference>
<feature type="domain" description="SOCS box" evidence="4">
    <location>
        <begin position="427"/>
        <end position="474"/>
    </location>
</feature>
<dbReference type="PANTHER" id="PTHR24126:SF14">
    <property type="entry name" value="ANK_REP_REGION DOMAIN-CONTAINING PROTEIN"/>
    <property type="match status" value="1"/>
</dbReference>
<dbReference type="EMBL" id="JAODUP010000537">
    <property type="protein sequence ID" value="KAK2147762.1"/>
    <property type="molecule type" value="Genomic_DNA"/>
</dbReference>
<dbReference type="PROSITE" id="PS50225">
    <property type="entry name" value="SOCS"/>
    <property type="match status" value="1"/>
</dbReference>
<dbReference type="AlphaFoldDB" id="A0AAD9J6X4"/>
<dbReference type="InterPro" id="IPR036770">
    <property type="entry name" value="Ankyrin_rpt-contain_sf"/>
</dbReference>
<feature type="repeat" description="ANK" evidence="3">
    <location>
        <begin position="172"/>
        <end position="204"/>
    </location>
</feature>
<dbReference type="SUPFAM" id="SSF158235">
    <property type="entry name" value="SOCS box-like"/>
    <property type="match status" value="1"/>
</dbReference>
<dbReference type="Gene3D" id="1.10.750.20">
    <property type="entry name" value="SOCS box"/>
    <property type="match status" value="1"/>
</dbReference>
<evidence type="ECO:0000313" key="5">
    <source>
        <dbReference type="EMBL" id="KAK2147762.1"/>
    </source>
</evidence>
<protein>
    <recommendedName>
        <fullName evidence="4">SOCS box domain-containing protein</fullName>
    </recommendedName>
</protein>
<dbReference type="PRINTS" id="PR01415">
    <property type="entry name" value="ANKYRIN"/>
</dbReference>
<dbReference type="Pfam" id="PF07525">
    <property type="entry name" value="SOCS_box"/>
    <property type="match status" value="1"/>
</dbReference>
<keyword evidence="2 3" id="KW-0040">ANK repeat</keyword>
<dbReference type="InterPro" id="IPR036036">
    <property type="entry name" value="SOCS_box-like_dom_sf"/>
</dbReference>
<evidence type="ECO:0000259" key="4">
    <source>
        <dbReference type="PROSITE" id="PS50225"/>
    </source>
</evidence>
<evidence type="ECO:0000256" key="3">
    <source>
        <dbReference type="PROSITE-ProRule" id="PRU00023"/>
    </source>
</evidence>
<dbReference type="Pfam" id="PF12796">
    <property type="entry name" value="Ank_2"/>
    <property type="match status" value="1"/>
</dbReference>
<dbReference type="CDD" id="cd03587">
    <property type="entry name" value="SOCS"/>
    <property type="match status" value="1"/>
</dbReference>
<keyword evidence="6" id="KW-1185">Reference proteome</keyword>